<dbReference type="PANTHER" id="PTHR12110">
    <property type="entry name" value="HYDROXYPYRUVATE ISOMERASE"/>
    <property type="match status" value="1"/>
</dbReference>
<sequence>MWKPDDLVLCAGTVLGSGFRERVEAAAAAGYSGITLWAQDWRQAQDAEGLTPADMRAMLDDHGLRIGELDGVTDWLPGPVSAGEYAVPADLFWEIAEGVGGRSLNVVEIAGAHVEPEAAAEAFAALCDRAADHGLLVHLEFLPWSGIPDLAAAVRIAALADRPNGGVLLDTWHLYRSGGSAADLTADAARHIVGIQISDAPAPARSDADAAAMMDETMNRRLPPGEGAADVAGVLRALRAAGVDAPVGVEVFSAELRDAGTAEAARRCAEATRTVLAAAR</sequence>
<evidence type="ECO:0000259" key="1">
    <source>
        <dbReference type="Pfam" id="PF01261"/>
    </source>
</evidence>
<reference evidence="3" key="1">
    <citation type="journal article" date="2019" name="Int. J. Syst. Evol. Microbiol.">
        <title>The Global Catalogue of Microorganisms (GCM) 10K type strain sequencing project: providing services to taxonomists for standard genome sequencing and annotation.</title>
        <authorList>
            <consortium name="The Broad Institute Genomics Platform"/>
            <consortium name="The Broad Institute Genome Sequencing Center for Infectious Disease"/>
            <person name="Wu L."/>
            <person name="Ma J."/>
        </authorList>
    </citation>
    <scope>NUCLEOTIDE SEQUENCE [LARGE SCALE GENOMIC DNA]</scope>
    <source>
        <strain evidence="3">JCM 17986</strain>
    </source>
</reference>
<organism evidence="2 3">
    <name type="scientific">Yinghuangia aomiensis</name>
    <dbReference type="NCBI Taxonomy" id="676205"/>
    <lineage>
        <taxon>Bacteria</taxon>
        <taxon>Bacillati</taxon>
        <taxon>Actinomycetota</taxon>
        <taxon>Actinomycetes</taxon>
        <taxon>Kitasatosporales</taxon>
        <taxon>Streptomycetaceae</taxon>
        <taxon>Yinghuangia</taxon>
    </lineage>
</organism>
<evidence type="ECO:0000313" key="2">
    <source>
        <dbReference type="EMBL" id="GAA4995201.1"/>
    </source>
</evidence>
<dbReference type="SUPFAM" id="SSF51658">
    <property type="entry name" value="Xylose isomerase-like"/>
    <property type="match status" value="1"/>
</dbReference>
<comment type="caution">
    <text evidence="2">The sequence shown here is derived from an EMBL/GenBank/DDBJ whole genome shotgun (WGS) entry which is preliminary data.</text>
</comment>
<dbReference type="InterPro" id="IPR050312">
    <property type="entry name" value="IolE/XylAMocC-like"/>
</dbReference>
<name>A0ABP9IES6_9ACTN</name>
<accession>A0ABP9IES6</accession>
<proteinExistence type="predicted"/>
<protein>
    <submittedName>
        <fullName evidence="2">Sugar phosphate isomerase/epimerase</fullName>
    </submittedName>
</protein>
<dbReference type="GO" id="GO:0016853">
    <property type="term" value="F:isomerase activity"/>
    <property type="evidence" value="ECO:0007669"/>
    <property type="project" value="UniProtKB-KW"/>
</dbReference>
<gene>
    <name evidence="2" type="ORF">GCM10023205_80350</name>
</gene>
<keyword evidence="3" id="KW-1185">Reference proteome</keyword>
<dbReference type="Pfam" id="PF01261">
    <property type="entry name" value="AP_endonuc_2"/>
    <property type="match status" value="1"/>
</dbReference>
<dbReference type="InterPro" id="IPR036237">
    <property type="entry name" value="Xyl_isomerase-like_sf"/>
</dbReference>
<dbReference type="Gene3D" id="3.20.20.150">
    <property type="entry name" value="Divalent-metal-dependent TIM barrel enzymes"/>
    <property type="match status" value="1"/>
</dbReference>
<dbReference type="PANTHER" id="PTHR12110:SF48">
    <property type="entry name" value="BLL3656 PROTEIN"/>
    <property type="match status" value="1"/>
</dbReference>
<dbReference type="EMBL" id="BAABHS010000055">
    <property type="protein sequence ID" value="GAA4995201.1"/>
    <property type="molecule type" value="Genomic_DNA"/>
</dbReference>
<dbReference type="InterPro" id="IPR013022">
    <property type="entry name" value="Xyl_isomerase-like_TIM-brl"/>
</dbReference>
<dbReference type="RefSeq" id="WP_345680832.1">
    <property type="nucleotide sequence ID" value="NZ_BAABHS010000055.1"/>
</dbReference>
<evidence type="ECO:0000313" key="3">
    <source>
        <dbReference type="Proteomes" id="UP001500466"/>
    </source>
</evidence>
<feature type="domain" description="Xylose isomerase-like TIM barrel" evidence="1">
    <location>
        <begin position="23"/>
        <end position="266"/>
    </location>
</feature>
<dbReference type="Proteomes" id="UP001500466">
    <property type="component" value="Unassembled WGS sequence"/>
</dbReference>
<keyword evidence="2" id="KW-0413">Isomerase</keyword>